<dbReference type="RefSeq" id="WP_077025833.1">
    <property type="nucleotide sequence ID" value="NZ_CP017641.1"/>
</dbReference>
<protein>
    <recommendedName>
        <fullName evidence="8">Glucose-1-phosphate adenylyltransferase</fullName>
        <ecNumber evidence="8">2.7.7.27</ecNumber>
    </recommendedName>
</protein>
<evidence type="ECO:0000256" key="2">
    <source>
        <dbReference type="ARBA" id="ARBA00022600"/>
    </source>
</evidence>
<dbReference type="GO" id="GO:0005524">
    <property type="term" value="F:ATP binding"/>
    <property type="evidence" value="ECO:0007669"/>
    <property type="project" value="UniProtKB-KW"/>
</dbReference>
<dbReference type="NCBIfam" id="TIGR02091">
    <property type="entry name" value="glgC"/>
    <property type="match status" value="1"/>
</dbReference>
<dbReference type="STRING" id="1891926.Fuma_04188"/>
<dbReference type="PROSITE" id="PS00809">
    <property type="entry name" value="ADP_GLC_PYROPHOSPH_2"/>
    <property type="match status" value="1"/>
</dbReference>
<dbReference type="GO" id="GO:0005978">
    <property type="term" value="P:glycogen biosynthetic process"/>
    <property type="evidence" value="ECO:0007669"/>
    <property type="project" value="UniProtKB-UniRule"/>
</dbReference>
<dbReference type="GO" id="GO:0008878">
    <property type="term" value="F:glucose-1-phosphate adenylyltransferase activity"/>
    <property type="evidence" value="ECO:0007669"/>
    <property type="project" value="UniProtKB-UniRule"/>
</dbReference>
<dbReference type="SUPFAM" id="SSF51161">
    <property type="entry name" value="Trimeric LpxA-like enzymes"/>
    <property type="match status" value="1"/>
</dbReference>
<feature type="domain" description="Nucleotidyl transferase" evidence="9">
    <location>
        <begin position="6"/>
        <end position="273"/>
    </location>
</feature>
<dbReference type="SUPFAM" id="SSF53448">
    <property type="entry name" value="Nucleotide-diphospho-sugar transferases"/>
    <property type="match status" value="1"/>
</dbReference>
<dbReference type="Gene3D" id="3.90.550.10">
    <property type="entry name" value="Spore Coat Polysaccharide Biosynthesis Protein SpsA, Chain A"/>
    <property type="match status" value="1"/>
</dbReference>
<evidence type="ECO:0000256" key="3">
    <source>
        <dbReference type="ARBA" id="ARBA00022679"/>
    </source>
</evidence>
<dbReference type="InterPro" id="IPR005836">
    <property type="entry name" value="ADP_Glu_pyroP_CS"/>
</dbReference>
<evidence type="ECO:0000256" key="8">
    <source>
        <dbReference type="NCBIfam" id="TIGR02091"/>
    </source>
</evidence>
<dbReference type="CDD" id="cd02508">
    <property type="entry name" value="ADP_Glucose_PP"/>
    <property type="match status" value="1"/>
</dbReference>
<comment type="similarity">
    <text evidence="1">Belongs to the bacterial/plant glucose-1-phosphate adenylyltransferase family.</text>
</comment>
<dbReference type="Pfam" id="PF25247">
    <property type="entry name" value="LbH_GLGC"/>
    <property type="match status" value="1"/>
</dbReference>
<dbReference type="PROSITE" id="PS00808">
    <property type="entry name" value="ADP_GLC_PYROPHOSPH_1"/>
    <property type="match status" value="1"/>
</dbReference>
<dbReference type="InterPro" id="IPR011004">
    <property type="entry name" value="Trimer_LpxA-like_sf"/>
</dbReference>
<sequence length="424" mass="47035">MDHCISLILGGGKGTRLLPLTQYRSKPAVPIGGKYRLIDVPISNCIHSDLNRIYVLTQFNSISLHRHIRQTYNFDLFSNGFVEILAAQQTPGETDWYQGTADAVRKQMRFLKQPGLKHVLILSGDQLYRMDYRQMLNTHLKSNADVTISTIPVNAQDARGFGIMQLDDGGKVVDFVEKPQDDDALNKVRTPADWIDAHGVRAKGREYLASMGIYLFDRDLLVDLLESSDHDDFGKHIFPMAIKHHHVQTHLFDDYWEDIGTIKAFFECNLAMASSDAPFRFGDHKHPIFTRPRFLPSTRFDNCEVKGSLIADGCTIGPGSKIENSVIGMRTTIGSNVTIRNSAIMGADYYVHDHSAPGECIGIGDNVVIDGALVDKNVYIGNGARIVSADAPPGDGDYDSIAVSDGIAVVRKRSAIPDNWSFPK</sequence>
<dbReference type="PANTHER" id="PTHR43523">
    <property type="entry name" value="GLUCOSE-1-PHOSPHATE ADENYLYLTRANSFERASE-RELATED"/>
    <property type="match status" value="1"/>
</dbReference>
<dbReference type="OrthoDB" id="9801810at2"/>
<keyword evidence="6" id="KW-0067">ATP-binding</keyword>
<keyword evidence="5" id="KW-0547">Nucleotide-binding</keyword>
<evidence type="ECO:0000313" key="11">
    <source>
        <dbReference type="Proteomes" id="UP000187735"/>
    </source>
</evidence>
<keyword evidence="11" id="KW-1185">Reference proteome</keyword>
<evidence type="ECO:0000256" key="7">
    <source>
        <dbReference type="ARBA" id="ARBA00023277"/>
    </source>
</evidence>
<dbReference type="KEGG" id="fmr:Fuma_04188"/>
<dbReference type="Proteomes" id="UP000187735">
    <property type="component" value="Chromosome"/>
</dbReference>
<keyword evidence="3 10" id="KW-0808">Transferase</keyword>
<accession>A0A1P8WKH6</accession>
<dbReference type="InterPro" id="IPR011831">
    <property type="entry name" value="ADP-Glc_PPase"/>
</dbReference>
<evidence type="ECO:0000313" key="10">
    <source>
        <dbReference type="EMBL" id="APZ94556.1"/>
    </source>
</evidence>
<evidence type="ECO:0000259" key="9">
    <source>
        <dbReference type="Pfam" id="PF00483"/>
    </source>
</evidence>
<dbReference type="InterPro" id="IPR005835">
    <property type="entry name" value="NTP_transferase_dom"/>
</dbReference>
<evidence type="ECO:0000256" key="5">
    <source>
        <dbReference type="ARBA" id="ARBA00022741"/>
    </source>
</evidence>
<dbReference type="NCBIfam" id="NF002772">
    <property type="entry name" value="PRK02862.1"/>
    <property type="match status" value="1"/>
</dbReference>
<dbReference type="AlphaFoldDB" id="A0A1P8WKH6"/>
<dbReference type="UniPathway" id="UPA00164"/>
<reference evidence="10 11" key="1">
    <citation type="journal article" date="2016" name="Front. Microbiol.">
        <title>Fuerstia marisgermanicae gen. nov., sp. nov., an Unusual Member of the Phylum Planctomycetes from the German Wadden Sea.</title>
        <authorList>
            <person name="Kohn T."/>
            <person name="Heuer A."/>
            <person name="Jogler M."/>
            <person name="Vollmers J."/>
            <person name="Boedeker C."/>
            <person name="Bunk B."/>
            <person name="Rast P."/>
            <person name="Borchert D."/>
            <person name="Glockner I."/>
            <person name="Freese H.M."/>
            <person name="Klenk H.P."/>
            <person name="Overmann J."/>
            <person name="Kaster A.K."/>
            <person name="Rohde M."/>
            <person name="Wiegand S."/>
            <person name="Jogler C."/>
        </authorList>
    </citation>
    <scope>NUCLEOTIDE SEQUENCE [LARGE SCALE GENOMIC DNA]</scope>
    <source>
        <strain evidence="10 11">NH11</strain>
    </source>
</reference>
<dbReference type="PANTHER" id="PTHR43523:SF12">
    <property type="entry name" value="GLUCOSE-1-PHOSPHATE ADENYLYLTRANSFERASE LARGE SUBUNIT 1, CHLOROPLASTIC-RELATED"/>
    <property type="match status" value="1"/>
</dbReference>
<gene>
    <name evidence="10" type="primary">glgC_2</name>
    <name evidence="10" type="ORF">Fuma_04188</name>
</gene>
<dbReference type="CDD" id="cd04651">
    <property type="entry name" value="LbH_G1P_AT_C"/>
    <property type="match status" value="1"/>
</dbReference>
<keyword evidence="4 10" id="KW-0548">Nucleotidyltransferase</keyword>
<dbReference type="EMBL" id="CP017641">
    <property type="protein sequence ID" value="APZ94556.1"/>
    <property type="molecule type" value="Genomic_DNA"/>
</dbReference>
<dbReference type="InterPro" id="IPR029044">
    <property type="entry name" value="Nucleotide-diphossugar_trans"/>
</dbReference>
<proteinExistence type="inferred from homology"/>
<dbReference type="Gene3D" id="2.160.10.10">
    <property type="entry name" value="Hexapeptide repeat proteins"/>
    <property type="match status" value="1"/>
</dbReference>
<keyword evidence="2" id="KW-0321">Glycogen metabolism</keyword>
<dbReference type="EC" id="2.7.7.27" evidence="8"/>
<evidence type="ECO:0000256" key="1">
    <source>
        <dbReference type="ARBA" id="ARBA00010443"/>
    </source>
</evidence>
<organism evidence="10 11">
    <name type="scientific">Fuerstiella marisgermanici</name>
    <dbReference type="NCBI Taxonomy" id="1891926"/>
    <lineage>
        <taxon>Bacteria</taxon>
        <taxon>Pseudomonadati</taxon>
        <taxon>Planctomycetota</taxon>
        <taxon>Planctomycetia</taxon>
        <taxon>Planctomycetales</taxon>
        <taxon>Planctomycetaceae</taxon>
        <taxon>Fuerstiella</taxon>
    </lineage>
</organism>
<name>A0A1P8WKH6_9PLAN</name>
<keyword evidence="7" id="KW-0119">Carbohydrate metabolism</keyword>
<evidence type="ECO:0000256" key="6">
    <source>
        <dbReference type="ARBA" id="ARBA00022840"/>
    </source>
</evidence>
<dbReference type="Pfam" id="PF00483">
    <property type="entry name" value="NTP_transferase"/>
    <property type="match status" value="1"/>
</dbReference>
<evidence type="ECO:0000256" key="4">
    <source>
        <dbReference type="ARBA" id="ARBA00022695"/>
    </source>
</evidence>